<keyword evidence="1" id="KW-1133">Transmembrane helix</keyword>
<dbReference type="AlphaFoldDB" id="A0A327QV05"/>
<protein>
    <submittedName>
        <fullName evidence="2">Uncharacterized protein DUF3592</fullName>
    </submittedName>
</protein>
<keyword evidence="3" id="KW-1185">Reference proteome</keyword>
<evidence type="ECO:0000313" key="3">
    <source>
        <dbReference type="Proteomes" id="UP000249547"/>
    </source>
</evidence>
<keyword evidence="1" id="KW-0472">Membrane</keyword>
<reference evidence="2 3" key="1">
    <citation type="submission" date="2018-06" db="EMBL/GenBank/DDBJ databases">
        <title>Genomic Encyclopedia of Archaeal and Bacterial Type Strains, Phase II (KMG-II): from individual species to whole genera.</title>
        <authorList>
            <person name="Goeker M."/>
        </authorList>
    </citation>
    <scope>NUCLEOTIDE SEQUENCE [LARGE SCALE GENOMIC DNA]</scope>
    <source>
        <strain evidence="2 3">DSM 23857</strain>
    </source>
</reference>
<dbReference type="EMBL" id="QLLL01000002">
    <property type="protein sequence ID" value="RAJ08516.1"/>
    <property type="molecule type" value="Genomic_DNA"/>
</dbReference>
<accession>A0A327QV05</accession>
<name>A0A327QV05_9BACT</name>
<dbReference type="OrthoDB" id="681001at2"/>
<keyword evidence="1" id="KW-0812">Transmembrane</keyword>
<proteinExistence type="predicted"/>
<feature type="transmembrane region" description="Helical" evidence="1">
    <location>
        <begin position="6"/>
        <end position="26"/>
    </location>
</feature>
<evidence type="ECO:0000313" key="2">
    <source>
        <dbReference type="EMBL" id="RAJ08516.1"/>
    </source>
</evidence>
<gene>
    <name evidence="2" type="ORF">LX64_01169</name>
</gene>
<sequence length="146" mass="16233">MVDISVKDILDPIICFFLGGVLIALYREVLKKNRRVLNNGVEVEGVVADFADSMHSAATKYPIVRFFTKDNQQIIETYDLASGFGFKRGQTIPLVYNAQNPSEFVIKSPRYLAFVPWLILVGVAIVTLIGVGMIVNIFQPGFFAMA</sequence>
<organism evidence="2 3">
    <name type="scientific">Chitinophaga skermanii</name>
    <dbReference type="NCBI Taxonomy" id="331697"/>
    <lineage>
        <taxon>Bacteria</taxon>
        <taxon>Pseudomonadati</taxon>
        <taxon>Bacteroidota</taxon>
        <taxon>Chitinophagia</taxon>
        <taxon>Chitinophagales</taxon>
        <taxon>Chitinophagaceae</taxon>
        <taxon>Chitinophaga</taxon>
    </lineage>
</organism>
<feature type="transmembrane region" description="Helical" evidence="1">
    <location>
        <begin position="111"/>
        <end position="138"/>
    </location>
</feature>
<comment type="caution">
    <text evidence="2">The sequence shown here is derived from an EMBL/GenBank/DDBJ whole genome shotgun (WGS) entry which is preliminary data.</text>
</comment>
<evidence type="ECO:0000256" key="1">
    <source>
        <dbReference type="SAM" id="Phobius"/>
    </source>
</evidence>
<dbReference type="Proteomes" id="UP000249547">
    <property type="component" value="Unassembled WGS sequence"/>
</dbReference>
<dbReference type="RefSeq" id="WP_111596660.1">
    <property type="nucleotide sequence ID" value="NZ_QLLL01000002.1"/>
</dbReference>